<protein>
    <submittedName>
        <fullName evidence="6">IclR family transcriptional regulator</fullName>
    </submittedName>
</protein>
<dbReference type="OrthoDB" id="14763at2157"/>
<evidence type="ECO:0000259" key="4">
    <source>
        <dbReference type="PROSITE" id="PS51077"/>
    </source>
</evidence>
<evidence type="ECO:0000256" key="2">
    <source>
        <dbReference type="ARBA" id="ARBA00023125"/>
    </source>
</evidence>
<dbReference type="Pfam" id="PF09339">
    <property type="entry name" value="HTH_IclR"/>
    <property type="match status" value="1"/>
</dbReference>
<proteinExistence type="predicted"/>
<dbReference type="AlphaFoldDB" id="A0A7T3FVQ6"/>
<dbReference type="InterPro" id="IPR050707">
    <property type="entry name" value="HTH_MetabolicPath_Reg"/>
</dbReference>
<dbReference type="SUPFAM" id="SSF46785">
    <property type="entry name" value="Winged helix' DNA-binding domain"/>
    <property type="match status" value="1"/>
</dbReference>
<name>A0A7T3FVQ6_9EURY</name>
<dbReference type="PROSITE" id="PS51078">
    <property type="entry name" value="ICLR_ED"/>
    <property type="match status" value="1"/>
</dbReference>
<evidence type="ECO:0000259" key="5">
    <source>
        <dbReference type="PROSITE" id="PS51078"/>
    </source>
</evidence>
<accession>A0A7T3FVQ6</accession>
<dbReference type="Proteomes" id="UP000595001">
    <property type="component" value="Chromosome"/>
</dbReference>
<dbReference type="PROSITE" id="PS51077">
    <property type="entry name" value="HTH_ICLR"/>
    <property type="match status" value="1"/>
</dbReference>
<gene>
    <name evidence="6" type="ORF">I7X12_12705</name>
</gene>
<dbReference type="InterPro" id="IPR029016">
    <property type="entry name" value="GAF-like_dom_sf"/>
</dbReference>
<dbReference type="PANTHER" id="PTHR30136:SF35">
    <property type="entry name" value="HTH-TYPE TRANSCRIPTIONAL REGULATOR RV1719"/>
    <property type="match status" value="1"/>
</dbReference>
<keyword evidence="2" id="KW-0238">DNA-binding</keyword>
<keyword evidence="3" id="KW-0804">Transcription</keyword>
<organism evidence="6 7">
    <name type="scientific">Halosimplex litoreum</name>
    <dbReference type="NCBI Taxonomy" id="1198301"/>
    <lineage>
        <taxon>Archaea</taxon>
        <taxon>Methanobacteriati</taxon>
        <taxon>Methanobacteriota</taxon>
        <taxon>Stenosarchaea group</taxon>
        <taxon>Halobacteria</taxon>
        <taxon>Halobacteriales</taxon>
        <taxon>Haloarculaceae</taxon>
        <taxon>Halosimplex</taxon>
    </lineage>
</organism>
<dbReference type="InterPro" id="IPR036390">
    <property type="entry name" value="WH_DNA-bd_sf"/>
</dbReference>
<dbReference type="GO" id="GO:0003677">
    <property type="term" value="F:DNA binding"/>
    <property type="evidence" value="ECO:0007669"/>
    <property type="project" value="UniProtKB-KW"/>
</dbReference>
<reference evidence="6 7" key="1">
    <citation type="submission" date="2020-12" db="EMBL/GenBank/DDBJ databases">
        <title>Halosimplex halophilum sp. nov. and Halosimplex salinum sp. nov., two new members of the genus Halosimplex.</title>
        <authorList>
            <person name="Cui H.L."/>
        </authorList>
    </citation>
    <scope>NUCLEOTIDE SEQUENCE [LARGE SCALE GENOMIC DNA]</scope>
    <source>
        <strain evidence="6 7">YGH94</strain>
    </source>
</reference>
<dbReference type="KEGG" id="hlt:I7X12_12705"/>
<dbReference type="RefSeq" id="WP_198060445.1">
    <property type="nucleotide sequence ID" value="NZ_CP065856.1"/>
</dbReference>
<feature type="domain" description="HTH iclR-type" evidence="4">
    <location>
        <begin position="9"/>
        <end position="68"/>
    </location>
</feature>
<evidence type="ECO:0000313" key="7">
    <source>
        <dbReference type="Proteomes" id="UP000595001"/>
    </source>
</evidence>
<dbReference type="GO" id="GO:0045892">
    <property type="term" value="P:negative regulation of DNA-templated transcription"/>
    <property type="evidence" value="ECO:0007669"/>
    <property type="project" value="TreeGrafter"/>
</dbReference>
<sequence>MSPDDTPVLQSSQKQFNVLEQLTQADGAGITELSEATSLPKSTVHLHLQSLIEAGYVVKSGQEYSPSLKLLRMGEQTRESVELYREGREEIDSLARETNELVNLGLFENGKVRLLYLRETHGDSPTEPPSVSTEFEATRQRVSVLSEDYGHAAGTTLDIHATAMGKAILAALSRETVERIIDEHGLPRHTEQTITSYEELFAELETIRTRGYAEDVEGRAEDLYCVAAAVSNNDEPIGAVSITGLSDQWNGEYQERLADKIIDTARMIEIKLAHS</sequence>
<keyword evidence="7" id="KW-1185">Reference proteome</keyword>
<dbReference type="InterPro" id="IPR014757">
    <property type="entry name" value="Tscrpt_reg_IclR_C"/>
</dbReference>
<dbReference type="GeneID" id="60589368"/>
<dbReference type="InterPro" id="IPR005471">
    <property type="entry name" value="Tscrpt_reg_IclR_N"/>
</dbReference>
<dbReference type="InterPro" id="IPR036388">
    <property type="entry name" value="WH-like_DNA-bd_sf"/>
</dbReference>
<dbReference type="PANTHER" id="PTHR30136">
    <property type="entry name" value="HELIX-TURN-HELIX TRANSCRIPTIONAL REGULATOR, ICLR FAMILY"/>
    <property type="match status" value="1"/>
</dbReference>
<dbReference type="Gene3D" id="1.10.10.10">
    <property type="entry name" value="Winged helix-like DNA-binding domain superfamily/Winged helix DNA-binding domain"/>
    <property type="match status" value="1"/>
</dbReference>
<dbReference type="GO" id="GO:0003700">
    <property type="term" value="F:DNA-binding transcription factor activity"/>
    <property type="evidence" value="ECO:0007669"/>
    <property type="project" value="TreeGrafter"/>
</dbReference>
<evidence type="ECO:0000256" key="1">
    <source>
        <dbReference type="ARBA" id="ARBA00023015"/>
    </source>
</evidence>
<feature type="domain" description="IclR-ED" evidence="5">
    <location>
        <begin position="69"/>
        <end position="274"/>
    </location>
</feature>
<evidence type="ECO:0000256" key="3">
    <source>
        <dbReference type="ARBA" id="ARBA00023163"/>
    </source>
</evidence>
<dbReference type="Gene3D" id="3.30.450.40">
    <property type="match status" value="1"/>
</dbReference>
<evidence type="ECO:0000313" key="6">
    <source>
        <dbReference type="EMBL" id="QPV61615.1"/>
    </source>
</evidence>
<dbReference type="SUPFAM" id="SSF55781">
    <property type="entry name" value="GAF domain-like"/>
    <property type="match status" value="1"/>
</dbReference>
<dbReference type="Pfam" id="PF01614">
    <property type="entry name" value="IclR_C"/>
    <property type="match status" value="1"/>
</dbReference>
<keyword evidence="1" id="KW-0805">Transcription regulation</keyword>
<dbReference type="SMART" id="SM00346">
    <property type="entry name" value="HTH_ICLR"/>
    <property type="match status" value="1"/>
</dbReference>
<dbReference type="EMBL" id="CP065856">
    <property type="protein sequence ID" value="QPV61615.1"/>
    <property type="molecule type" value="Genomic_DNA"/>
</dbReference>